<keyword evidence="2" id="KW-0479">Metal-binding</keyword>
<sequence length="169" mass="18515">MAYEDRIPVDLTGGCQCGAVRYRASERNDNAHICHCRMCQKAMGNYFAPLVSVDRRAFTWTRGAPARFRSSANVDRGFCSACGTPLFYDDVTSTHISITLGSLDHPELVPPVTLDGTQGVMPFFATLHQLPDTGVTGDDDPDWAAAIAASNRQHPDHDTDDWPPVHRPG</sequence>
<dbReference type="SUPFAM" id="SSF51316">
    <property type="entry name" value="Mss4-like"/>
    <property type="match status" value="1"/>
</dbReference>
<gene>
    <name evidence="7" type="ORF">GCM10010862_45180</name>
</gene>
<name>A0ABQ5WBU0_9HYPH</name>
<dbReference type="Proteomes" id="UP001156691">
    <property type="component" value="Unassembled WGS sequence"/>
</dbReference>
<evidence type="ECO:0000256" key="3">
    <source>
        <dbReference type="ARBA" id="ARBA00022833"/>
    </source>
</evidence>
<organism evidence="7 8">
    <name type="scientific">Devosia nitrariae</name>
    <dbReference type="NCBI Taxonomy" id="2071872"/>
    <lineage>
        <taxon>Bacteria</taxon>
        <taxon>Pseudomonadati</taxon>
        <taxon>Pseudomonadota</taxon>
        <taxon>Alphaproteobacteria</taxon>
        <taxon>Hyphomicrobiales</taxon>
        <taxon>Devosiaceae</taxon>
        <taxon>Devosia</taxon>
    </lineage>
</organism>
<comment type="similarity">
    <text evidence="1">Belongs to the Gfa family.</text>
</comment>
<evidence type="ECO:0000256" key="5">
    <source>
        <dbReference type="SAM" id="MobiDB-lite"/>
    </source>
</evidence>
<evidence type="ECO:0000313" key="8">
    <source>
        <dbReference type="Proteomes" id="UP001156691"/>
    </source>
</evidence>
<dbReference type="Pfam" id="PF04828">
    <property type="entry name" value="GFA"/>
    <property type="match status" value="1"/>
</dbReference>
<keyword evidence="4" id="KW-0456">Lyase</keyword>
<dbReference type="PANTHER" id="PTHR33337">
    <property type="entry name" value="GFA DOMAIN-CONTAINING PROTEIN"/>
    <property type="match status" value="1"/>
</dbReference>
<dbReference type="InterPro" id="IPR006913">
    <property type="entry name" value="CENP-V/GFA"/>
</dbReference>
<evidence type="ECO:0000259" key="6">
    <source>
        <dbReference type="PROSITE" id="PS51891"/>
    </source>
</evidence>
<protein>
    <submittedName>
        <fullName evidence="7">Aldehyde-activating protein</fullName>
    </submittedName>
</protein>
<dbReference type="InterPro" id="IPR011057">
    <property type="entry name" value="Mss4-like_sf"/>
</dbReference>
<dbReference type="EMBL" id="BSNS01000023">
    <property type="protein sequence ID" value="GLQ57259.1"/>
    <property type="molecule type" value="Genomic_DNA"/>
</dbReference>
<keyword evidence="3" id="KW-0862">Zinc</keyword>
<evidence type="ECO:0000256" key="2">
    <source>
        <dbReference type="ARBA" id="ARBA00022723"/>
    </source>
</evidence>
<dbReference type="RefSeq" id="WP_284342649.1">
    <property type="nucleotide sequence ID" value="NZ_BSNS01000023.1"/>
</dbReference>
<evidence type="ECO:0000313" key="7">
    <source>
        <dbReference type="EMBL" id="GLQ57259.1"/>
    </source>
</evidence>
<feature type="region of interest" description="Disordered" evidence="5">
    <location>
        <begin position="148"/>
        <end position="169"/>
    </location>
</feature>
<accession>A0ABQ5WBU0</accession>
<evidence type="ECO:0000256" key="4">
    <source>
        <dbReference type="ARBA" id="ARBA00023239"/>
    </source>
</evidence>
<dbReference type="PANTHER" id="PTHR33337:SF40">
    <property type="entry name" value="CENP-V_GFA DOMAIN-CONTAINING PROTEIN-RELATED"/>
    <property type="match status" value="1"/>
</dbReference>
<reference evidence="8" key="1">
    <citation type="journal article" date="2019" name="Int. J. Syst. Evol. Microbiol.">
        <title>The Global Catalogue of Microorganisms (GCM) 10K type strain sequencing project: providing services to taxonomists for standard genome sequencing and annotation.</title>
        <authorList>
            <consortium name="The Broad Institute Genomics Platform"/>
            <consortium name="The Broad Institute Genome Sequencing Center for Infectious Disease"/>
            <person name="Wu L."/>
            <person name="Ma J."/>
        </authorList>
    </citation>
    <scope>NUCLEOTIDE SEQUENCE [LARGE SCALE GENOMIC DNA]</scope>
    <source>
        <strain evidence="8">NBRC 112416</strain>
    </source>
</reference>
<comment type="caution">
    <text evidence="7">The sequence shown here is derived from an EMBL/GenBank/DDBJ whole genome shotgun (WGS) entry which is preliminary data.</text>
</comment>
<keyword evidence="8" id="KW-1185">Reference proteome</keyword>
<dbReference type="Gene3D" id="3.90.1590.10">
    <property type="entry name" value="glutathione-dependent formaldehyde- activating enzyme (gfa)"/>
    <property type="match status" value="1"/>
</dbReference>
<evidence type="ECO:0000256" key="1">
    <source>
        <dbReference type="ARBA" id="ARBA00005495"/>
    </source>
</evidence>
<feature type="domain" description="CENP-V/GFA" evidence="6">
    <location>
        <begin position="11"/>
        <end position="124"/>
    </location>
</feature>
<proteinExistence type="inferred from homology"/>
<dbReference type="PROSITE" id="PS51891">
    <property type="entry name" value="CENP_V_GFA"/>
    <property type="match status" value="1"/>
</dbReference>